<sequence>MQVDKGVAEALPGIGDNEQLKAGWIMNFKHGLGKWQRVALTALTLELVHMYSMRLHQAELELAARREEAVGFQVGLQVDERYKKERQRFDDHLEAIKFICNDFWMVVFKKQIDSLKTNHRPSGFKLSLALFARGGNARSEYLKLFRCQSEWLRDAQLLEKRSLYIA</sequence>
<accession>A0ABD3H5K4</accession>
<evidence type="ECO:0000313" key="2">
    <source>
        <dbReference type="EMBL" id="KAL3684664.1"/>
    </source>
</evidence>
<evidence type="ECO:0008006" key="4">
    <source>
        <dbReference type="Google" id="ProtNLM"/>
    </source>
</evidence>
<organism evidence="2 3">
    <name type="scientific">Riccia sorocarpa</name>
    <dbReference type="NCBI Taxonomy" id="122646"/>
    <lineage>
        <taxon>Eukaryota</taxon>
        <taxon>Viridiplantae</taxon>
        <taxon>Streptophyta</taxon>
        <taxon>Embryophyta</taxon>
        <taxon>Marchantiophyta</taxon>
        <taxon>Marchantiopsida</taxon>
        <taxon>Marchantiidae</taxon>
        <taxon>Marchantiales</taxon>
        <taxon>Ricciaceae</taxon>
        <taxon>Riccia</taxon>
    </lineage>
</organism>
<dbReference type="InterPro" id="IPR007194">
    <property type="entry name" value="TRAPP_component"/>
</dbReference>
<dbReference type="PANTHER" id="PTHR12817">
    <property type="entry name" value="TRAFFICKING PROTEIN PARTICLE COMPLEX SUBUNIT 6B"/>
    <property type="match status" value="1"/>
</dbReference>
<name>A0ABD3H5K4_9MARC</name>
<dbReference type="PANTHER" id="PTHR12817:SF0">
    <property type="entry name" value="GEO08327P1"/>
    <property type="match status" value="1"/>
</dbReference>
<gene>
    <name evidence="2" type="ORF">R1sor_002686</name>
</gene>
<comment type="caution">
    <text evidence="2">The sequence shown here is derived from an EMBL/GenBank/DDBJ whole genome shotgun (WGS) entry which is preliminary data.</text>
</comment>
<keyword evidence="3" id="KW-1185">Reference proteome</keyword>
<evidence type="ECO:0000256" key="1">
    <source>
        <dbReference type="ARBA" id="ARBA00006218"/>
    </source>
</evidence>
<dbReference type="Gene3D" id="3.30.1380.20">
    <property type="entry name" value="Trafficking protein particle complex subunit 3"/>
    <property type="match status" value="1"/>
</dbReference>
<reference evidence="2 3" key="1">
    <citation type="submission" date="2024-09" db="EMBL/GenBank/DDBJ databases">
        <title>Chromosome-scale assembly of Riccia sorocarpa.</title>
        <authorList>
            <person name="Paukszto L."/>
        </authorList>
    </citation>
    <scope>NUCLEOTIDE SEQUENCE [LARGE SCALE GENOMIC DNA]</scope>
    <source>
        <strain evidence="2">LP-2024</strain>
        <tissue evidence="2">Aerial parts of the thallus</tissue>
    </source>
</reference>
<dbReference type="AlphaFoldDB" id="A0ABD3H5K4"/>
<dbReference type="EMBL" id="JBJQOH010000006">
    <property type="protein sequence ID" value="KAL3684664.1"/>
    <property type="molecule type" value="Genomic_DNA"/>
</dbReference>
<dbReference type="Pfam" id="PF04051">
    <property type="entry name" value="TRAPP"/>
    <property type="match status" value="1"/>
</dbReference>
<dbReference type="Proteomes" id="UP001633002">
    <property type="component" value="Unassembled WGS sequence"/>
</dbReference>
<protein>
    <recommendedName>
        <fullName evidence="4">Trafficking protein particle complex subunit 6B</fullName>
    </recommendedName>
</protein>
<dbReference type="InterPro" id="IPR037992">
    <property type="entry name" value="TRAPPC6/Trs33"/>
</dbReference>
<evidence type="ECO:0000313" key="3">
    <source>
        <dbReference type="Proteomes" id="UP001633002"/>
    </source>
</evidence>
<proteinExistence type="inferred from homology"/>
<comment type="similarity">
    <text evidence="1">Belongs to the TRAPP small subunits family. BET3 subfamily.</text>
</comment>
<dbReference type="InterPro" id="IPR024096">
    <property type="entry name" value="NO_sig/Golgi_transp_ligand-bd"/>
</dbReference>
<dbReference type="SUPFAM" id="SSF111126">
    <property type="entry name" value="Ligand-binding domain in the NO signalling and Golgi transport"/>
    <property type="match status" value="1"/>
</dbReference>